<feature type="region of interest" description="Disordered" evidence="7">
    <location>
        <begin position="1627"/>
        <end position="1669"/>
    </location>
</feature>
<feature type="region of interest" description="Disordered" evidence="7">
    <location>
        <begin position="1152"/>
        <end position="1194"/>
    </location>
</feature>
<feature type="compositionally biased region" description="Polar residues" evidence="7">
    <location>
        <begin position="1175"/>
        <end position="1187"/>
    </location>
</feature>
<evidence type="ECO:0000256" key="8">
    <source>
        <dbReference type="SAM" id="Phobius"/>
    </source>
</evidence>
<dbReference type="PANTHER" id="PTHR42996:SF1">
    <property type="entry name" value="PHOSPHATE-BINDING PROTEIN PSTS"/>
    <property type="match status" value="1"/>
</dbReference>
<comment type="caution">
    <text evidence="10">The sequence shown here is derived from an EMBL/GenBank/DDBJ whole genome shotgun (WGS) entry which is preliminary data.</text>
</comment>
<dbReference type="InterPro" id="IPR017441">
    <property type="entry name" value="Protein_kinase_ATP_BS"/>
</dbReference>
<dbReference type="GO" id="GO:0005524">
    <property type="term" value="F:ATP binding"/>
    <property type="evidence" value="ECO:0007669"/>
    <property type="project" value="UniProtKB-UniRule"/>
</dbReference>
<keyword evidence="3 6" id="KW-0547">Nucleotide-binding</keyword>
<dbReference type="GO" id="GO:0004672">
    <property type="term" value="F:protein kinase activity"/>
    <property type="evidence" value="ECO:0007669"/>
    <property type="project" value="InterPro"/>
</dbReference>
<evidence type="ECO:0000256" key="3">
    <source>
        <dbReference type="ARBA" id="ARBA00022741"/>
    </source>
</evidence>
<evidence type="ECO:0000259" key="9">
    <source>
        <dbReference type="PROSITE" id="PS50011"/>
    </source>
</evidence>
<evidence type="ECO:0000313" key="11">
    <source>
        <dbReference type="Proteomes" id="UP000007264"/>
    </source>
</evidence>
<feature type="transmembrane region" description="Helical" evidence="8">
    <location>
        <begin position="1095"/>
        <end position="1120"/>
    </location>
</feature>
<dbReference type="SUPFAM" id="SSF56112">
    <property type="entry name" value="Protein kinase-like (PK-like)"/>
    <property type="match status" value="1"/>
</dbReference>
<dbReference type="Pfam" id="PF00069">
    <property type="entry name" value="Pkinase"/>
    <property type="match status" value="1"/>
</dbReference>
<dbReference type="InterPro" id="IPR050962">
    <property type="entry name" value="Phosphate-bind_PstS"/>
</dbReference>
<dbReference type="Proteomes" id="UP000007264">
    <property type="component" value="Unassembled WGS sequence"/>
</dbReference>
<name>I0YNW2_COCSC</name>
<reference evidence="10 11" key="1">
    <citation type="journal article" date="2012" name="Genome Biol.">
        <title>The genome of the polar eukaryotic microalga coccomyxa subellipsoidea reveals traits of cold adaptation.</title>
        <authorList>
            <person name="Blanc G."/>
            <person name="Agarkova I."/>
            <person name="Grimwood J."/>
            <person name="Kuo A."/>
            <person name="Brueggeman A."/>
            <person name="Dunigan D."/>
            <person name="Gurnon J."/>
            <person name="Ladunga I."/>
            <person name="Lindquist E."/>
            <person name="Lucas S."/>
            <person name="Pangilinan J."/>
            <person name="Proschold T."/>
            <person name="Salamov A."/>
            <person name="Schmutz J."/>
            <person name="Weeks D."/>
            <person name="Yamada T."/>
            <person name="Claverie J.M."/>
            <person name="Grigoriev I."/>
            <person name="Van Etten J."/>
            <person name="Lomsadze A."/>
            <person name="Borodovsky M."/>
        </authorList>
    </citation>
    <scope>NUCLEOTIDE SEQUENCE [LARGE SCALE GENOMIC DNA]</scope>
    <source>
        <strain evidence="10 11">C-169</strain>
    </source>
</reference>
<dbReference type="STRING" id="574566.I0YNW2"/>
<evidence type="ECO:0000256" key="7">
    <source>
        <dbReference type="SAM" id="MobiDB-lite"/>
    </source>
</evidence>
<dbReference type="GeneID" id="17038057"/>
<dbReference type="InterPro" id="IPR000719">
    <property type="entry name" value="Prot_kinase_dom"/>
</dbReference>
<proteinExistence type="inferred from homology"/>
<dbReference type="PROSITE" id="PS00108">
    <property type="entry name" value="PROTEIN_KINASE_ST"/>
    <property type="match status" value="1"/>
</dbReference>
<dbReference type="PROSITE" id="PS50011">
    <property type="entry name" value="PROTEIN_KINASE_DOM"/>
    <property type="match status" value="1"/>
</dbReference>
<evidence type="ECO:0000256" key="5">
    <source>
        <dbReference type="ARBA" id="ARBA00022840"/>
    </source>
</evidence>
<keyword evidence="4" id="KW-0418">Kinase</keyword>
<dbReference type="EMBL" id="AGSI01000016">
    <property type="protein sequence ID" value="EIE20081.1"/>
    <property type="molecule type" value="Genomic_DNA"/>
</dbReference>
<organism evidence="10 11">
    <name type="scientific">Coccomyxa subellipsoidea (strain C-169)</name>
    <name type="common">Green microalga</name>
    <dbReference type="NCBI Taxonomy" id="574566"/>
    <lineage>
        <taxon>Eukaryota</taxon>
        <taxon>Viridiplantae</taxon>
        <taxon>Chlorophyta</taxon>
        <taxon>core chlorophytes</taxon>
        <taxon>Trebouxiophyceae</taxon>
        <taxon>Trebouxiophyceae incertae sedis</taxon>
        <taxon>Coccomyxaceae</taxon>
        <taxon>Coccomyxa</taxon>
        <taxon>Coccomyxa subellipsoidea</taxon>
    </lineage>
</organism>
<evidence type="ECO:0000256" key="4">
    <source>
        <dbReference type="ARBA" id="ARBA00022777"/>
    </source>
</evidence>
<dbReference type="Pfam" id="PF12849">
    <property type="entry name" value="PBP_like_2"/>
    <property type="match status" value="2"/>
</dbReference>
<feature type="domain" description="Protein kinase" evidence="9">
    <location>
        <begin position="1278"/>
        <end position="1592"/>
    </location>
</feature>
<dbReference type="InterPro" id="IPR008271">
    <property type="entry name" value="Ser/Thr_kinase_AS"/>
</dbReference>
<dbReference type="InterPro" id="IPR011009">
    <property type="entry name" value="Kinase-like_dom_sf"/>
</dbReference>
<dbReference type="PROSITE" id="PS00107">
    <property type="entry name" value="PROTEIN_KINASE_ATP"/>
    <property type="match status" value="1"/>
</dbReference>
<dbReference type="RefSeq" id="XP_005644625.1">
    <property type="nucleotide sequence ID" value="XM_005644568.1"/>
</dbReference>
<dbReference type="SUPFAM" id="SSF53850">
    <property type="entry name" value="Periplasmic binding protein-like II"/>
    <property type="match status" value="2"/>
</dbReference>
<comment type="similarity">
    <text evidence="1">Belongs to the PstS family.</text>
</comment>
<feature type="region of interest" description="Disordered" evidence="7">
    <location>
        <begin position="1352"/>
        <end position="1380"/>
    </location>
</feature>
<dbReference type="InterPro" id="IPR024370">
    <property type="entry name" value="PBP_domain"/>
</dbReference>
<gene>
    <name evidence="10" type="ORF">COCSUDRAFT_44045</name>
</gene>
<dbReference type="Gene3D" id="3.40.190.10">
    <property type="entry name" value="Periplasmic binding protein-like II"/>
    <property type="match status" value="4"/>
</dbReference>
<keyword evidence="2" id="KW-0808">Transferase</keyword>
<keyword evidence="11" id="KW-1185">Reference proteome</keyword>
<feature type="region of interest" description="Disordered" evidence="7">
    <location>
        <begin position="1211"/>
        <end position="1256"/>
    </location>
</feature>
<keyword evidence="8" id="KW-0472">Membrane</keyword>
<dbReference type="Gene3D" id="1.10.510.10">
    <property type="entry name" value="Transferase(Phosphotransferase) domain 1"/>
    <property type="match status" value="1"/>
</dbReference>
<feature type="compositionally biased region" description="Basic and acidic residues" evidence="7">
    <location>
        <begin position="1152"/>
        <end position="1173"/>
    </location>
</feature>
<protein>
    <recommendedName>
        <fullName evidence="9">Protein kinase domain-containing protein</fullName>
    </recommendedName>
</protein>
<dbReference type="eggNOG" id="KOG0192">
    <property type="taxonomic scope" value="Eukaryota"/>
</dbReference>
<dbReference type="Gene3D" id="3.30.200.20">
    <property type="entry name" value="Phosphorylase Kinase, domain 1"/>
    <property type="match status" value="1"/>
</dbReference>
<dbReference type="KEGG" id="csl:COCSUDRAFT_44045"/>
<dbReference type="OrthoDB" id="5979581at2759"/>
<feature type="compositionally biased region" description="Polar residues" evidence="7">
    <location>
        <begin position="1234"/>
        <end position="1256"/>
    </location>
</feature>
<evidence type="ECO:0000256" key="6">
    <source>
        <dbReference type="PROSITE-ProRule" id="PRU10141"/>
    </source>
</evidence>
<evidence type="ECO:0000313" key="10">
    <source>
        <dbReference type="EMBL" id="EIE20081.1"/>
    </source>
</evidence>
<evidence type="ECO:0000256" key="1">
    <source>
        <dbReference type="ARBA" id="ARBA00008725"/>
    </source>
</evidence>
<keyword evidence="8" id="KW-1133">Transmembrane helix</keyword>
<dbReference type="PANTHER" id="PTHR42996">
    <property type="entry name" value="PHOSPHATE-BINDING PROTEIN PSTS"/>
    <property type="match status" value="1"/>
</dbReference>
<feature type="compositionally biased region" description="Low complexity" evidence="7">
    <location>
        <begin position="1715"/>
        <end position="1725"/>
    </location>
</feature>
<feature type="compositionally biased region" description="Gly residues" evidence="7">
    <location>
        <begin position="1726"/>
        <end position="1747"/>
    </location>
</feature>
<keyword evidence="5 6" id="KW-0067">ATP-binding</keyword>
<dbReference type="SMART" id="SM00220">
    <property type="entry name" value="S_TKc"/>
    <property type="match status" value="1"/>
</dbReference>
<accession>I0YNW2</accession>
<keyword evidence="8" id="KW-0812">Transmembrane</keyword>
<feature type="binding site" evidence="6">
    <location>
        <position position="1305"/>
    </location>
    <ligand>
        <name>ATP</name>
        <dbReference type="ChEBI" id="CHEBI:30616"/>
    </ligand>
</feature>
<feature type="region of interest" description="Disordered" evidence="7">
    <location>
        <begin position="1715"/>
        <end position="1778"/>
    </location>
</feature>
<evidence type="ECO:0000256" key="2">
    <source>
        <dbReference type="ARBA" id="ARBA00022679"/>
    </source>
</evidence>
<sequence length="1778" mass="188830">MPGHHFKVSAVLPIAASDYFIERDSAAFRSLISKSMKVGSLDIVDGWMEGEAEVYKFVTMLEVDKYVPKGFQRHFAKQGLQYTDIITYDPKLIACPPYRLPVKSIAPILPDKSRIECVLTIEDEQPGVSCRQTLEGEVEFKLLGLGHLAQRIVVDNLEKVYQGMPLVVQRWVDFRNEVLQHEGGRDILVSGRPDNHGIGWISNRITAMVQAPYSTQQLEEAAQPGSSAAQVALPAGIAAVPDQAMSSGQQEGGEDDVYYDALDDWAWADEEAMLDSCAATQAAVRTDHAAAAVWIRQASQKSIENARIDITAAADTNHTPSAPGDTHPDGMHKHRSAIGRRFSKTFHKNQAAWDNFWDQHQVPVLHAMPNLAARLSHLLRMAIGAGHMARAKLAYEALQRLAAQWATATGVQGGLRIAGSGGAVGELAIPIILANATAVLTPKYGQFDVSYQSVDSPQDVKNVLSGADDFALSYIPLTAQAYKSAGRVLLQIPWAISNMAMIINVPGVGTGQLRLNAKLLGSIYQCSITNWNDPAIAMINPGITLPDLKIVPGAFSSNKATTQIFTAYLATAPGWKLGVGIQLPWTRCVQHVLTPDNMLEAVSKAPGAISYIGAWRVNASAPVPTAVLQNAAGNYLGPTARFGIDSLKLPSSVASPDWAGVDFSGSSLQQAEAIRDLMAYFLSDAVQSNLTTLDLAPIPPARRALFRAEVAQMIVRPTNGSTQGAATALAPNVLDGLVTMGTVVEGSGGASIQNLIYRTISDGSAANKFGAATINYAPTDSIQGKAGVVSNSFAYGISTIALTADEIAAAGRPLVQVPVGFSPIAIVHTVPGVKDGVLRLTPNIVARIFQCTLTNWNDPEIRAVNPSVTLPDVPIAPFGLADVSGTTELMSVYAARSQNWTLGVSTSLAWPRCVRRTSGGSNAVLQSVNGTANAIGYVSYNALVAVGPQLPVASVINKAGVYVAPNASVFPFYKEELPDNISSPKWNALSLNDTFRTDKYPIGSLIYIIADQDLSAVGYLQALTVQQLIQYFLSDTVQANLQSQGASPMIATYLPQERQQVAALRVESESPGAPGTPKGGVARAQAGSSRAGFPWWAGLIVALAAVAILGAAALAACLVIRRRRRRRTSEGASLVAAGARLKDEEVGAKKEVFRFDRGSDDPPDRGNRAHDARSTPPSGRLNRTPSVDSDHLIVAGGDPVLDQQGIASAAGSLEPLTGGGSSSSHSGHRSVRSQNGTANSDVQSMPSSRGQSLQNEPAMQSLPGLIRARANSIDIDEVERGTLLGRGSFGKVYQGWWRGGSVAIKIVPHEGELGEKVDALRESLLCSAIQHPHIVTTYKVITLHKGAAQQRLRQQEASIPEGVVSSPEGSAGTGTSQSSPGMNLMETWIIMEYCDLGSLDSAISDCRFQDLESMLLRLLDVALGMDYLHNLGILHTDLKPSNVLLKTTAKTQNDTTGCTAKLADFGLSRVLETNATHISTNTIGTIAYQPEEVLRDGHVTPASDVYSFAILMYEMYTRKHLFKGMMHSQARLFRDSPGTASSMFFKVFNGYRPPIPLGMPKGFQDLMTAAWSHNPSERPSYRSIVKALQRLIREHRRAMGRATSVNLDDVLPMEPAMLFPVGPAMPIRVPSGPPPPETSSADSSRAREMSGASVLSAHAAQSPGTPDDFERALQDLRAKAAAGRLAPAAPSATAPAPAAAAAPGHNGGISAFAAAAAGSPRHSSNGSGGSGNRGSGNRGSGNGGHGTPGLPPMSVSAANAQQPRPMSRGKNYDLLLGD</sequence>